<dbReference type="EMBL" id="CM039428">
    <property type="protein sequence ID" value="KAI4352084.1"/>
    <property type="molecule type" value="Genomic_DNA"/>
</dbReference>
<name>A0ACB9PW13_BAUVA</name>
<evidence type="ECO:0000313" key="1">
    <source>
        <dbReference type="EMBL" id="KAI4352084.1"/>
    </source>
</evidence>
<comment type="caution">
    <text evidence="1">The sequence shown here is derived from an EMBL/GenBank/DDBJ whole genome shotgun (WGS) entry which is preliminary data.</text>
</comment>
<reference evidence="1 2" key="1">
    <citation type="journal article" date="2022" name="DNA Res.">
        <title>Chromosomal-level genome assembly of the orchid tree Bauhinia variegata (Leguminosae; Cercidoideae) supports the allotetraploid origin hypothesis of Bauhinia.</title>
        <authorList>
            <person name="Zhong Y."/>
            <person name="Chen Y."/>
            <person name="Zheng D."/>
            <person name="Pang J."/>
            <person name="Liu Y."/>
            <person name="Luo S."/>
            <person name="Meng S."/>
            <person name="Qian L."/>
            <person name="Wei D."/>
            <person name="Dai S."/>
            <person name="Zhou R."/>
        </authorList>
    </citation>
    <scope>NUCLEOTIDE SEQUENCE [LARGE SCALE GENOMIC DNA]</scope>
    <source>
        <strain evidence="1">BV-YZ2020</strain>
    </source>
</reference>
<protein>
    <submittedName>
        <fullName evidence="1">Uncharacterized protein</fullName>
    </submittedName>
</protein>
<accession>A0ACB9PW13</accession>
<proteinExistence type="predicted"/>
<keyword evidence="2" id="KW-1185">Reference proteome</keyword>
<organism evidence="1 2">
    <name type="scientific">Bauhinia variegata</name>
    <name type="common">Purple orchid tree</name>
    <name type="synonym">Phanera variegata</name>
    <dbReference type="NCBI Taxonomy" id="167791"/>
    <lineage>
        <taxon>Eukaryota</taxon>
        <taxon>Viridiplantae</taxon>
        <taxon>Streptophyta</taxon>
        <taxon>Embryophyta</taxon>
        <taxon>Tracheophyta</taxon>
        <taxon>Spermatophyta</taxon>
        <taxon>Magnoliopsida</taxon>
        <taxon>eudicotyledons</taxon>
        <taxon>Gunneridae</taxon>
        <taxon>Pentapetalae</taxon>
        <taxon>rosids</taxon>
        <taxon>fabids</taxon>
        <taxon>Fabales</taxon>
        <taxon>Fabaceae</taxon>
        <taxon>Cercidoideae</taxon>
        <taxon>Cercideae</taxon>
        <taxon>Bauhiniinae</taxon>
        <taxon>Bauhinia</taxon>
    </lineage>
</organism>
<dbReference type="Proteomes" id="UP000828941">
    <property type="component" value="Chromosome 3"/>
</dbReference>
<evidence type="ECO:0000313" key="2">
    <source>
        <dbReference type="Proteomes" id="UP000828941"/>
    </source>
</evidence>
<gene>
    <name evidence="1" type="ORF">L6164_006370</name>
</gene>
<sequence>MAEYSKLLEVSRSDGGGGGFRGGGGGGRGREGQRETRASLGGFRQGEAEVQLAAVSDYCHWRSGCGV</sequence>